<sequence>MQYGYINKDKIYLTIKATGIFKIFILKSFGREFLGSE</sequence>
<reference evidence="2" key="1">
    <citation type="submission" date="2018-02" db="EMBL/GenBank/DDBJ databases">
        <title>Genome sequence of Desulfocucumis palustris strain NAW-5.</title>
        <authorList>
            <person name="Watanabe M."/>
            <person name="Kojima H."/>
            <person name="Fukui M."/>
        </authorList>
    </citation>
    <scope>NUCLEOTIDE SEQUENCE [LARGE SCALE GENOMIC DNA]</scope>
    <source>
        <strain evidence="2">NAW-5</strain>
    </source>
</reference>
<evidence type="ECO:0000313" key="2">
    <source>
        <dbReference type="Proteomes" id="UP000239549"/>
    </source>
</evidence>
<organism evidence="1 2">
    <name type="scientific">Desulfocucumis palustris</name>
    <dbReference type="NCBI Taxonomy" id="1898651"/>
    <lineage>
        <taxon>Bacteria</taxon>
        <taxon>Bacillati</taxon>
        <taxon>Bacillota</taxon>
        <taxon>Clostridia</taxon>
        <taxon>Eubacteriales</taxon>
        <taxon>Desulfocucumaceae</taxon>
        <taxon>Desulfocucumis</taxon>
    </lineage>
</organism>
<dbReference type="AlphaFoldDB" id="A0A2L2XFZ2"/>
<dbReference type="Proteomes" id="UP000239549">
    <property type="component" value="Unassembled WGS sequence"/>
</dbReference>
<accession>A0A2L2XFZ2</accession>
<comment type="caution">
    <text evidence="1">The sequence shown here is derived from an EMBL/GenBank/DDBJ whole genome shotgun (WGS) entry which is preliminary data.</text>
</comment>
<keyword evidence="2" id="KW-1185">Reference proteome</keyword>
<name>A0A2L2XFZ2_9FIRM</name>
<gene>
    <name evidence="1" type="ORF">DCCM_4380</name>
</gene>
<dbReference type="EMBL" id="BFAV01000157">
    <property type="protein sequence ID" value="GBF35257.1"/>
    <property type="molecule type" value="Genomic_DNA"/>
</dbReference>
<proteinExistence type="predicted"/>
<protein>
    <submittedName>
        <fullName evidence="1">Uncharacterized protein</fullName>
    </submittedName>
</protein>
<evidence type="ECO:0000313" key="1">
    <source>
        <dbReference type="EMBL" id="GBF35257.1"/>
    </source>
</evidence>